<gene>
    <name evidence="1" type="ORF">FHP25_24780</name>
</gene>
<dbReference type="AlphaFoldDB" id="A0A5C8PGT9"/>
<reference evidence="1 2" key="1">
    <citation type="submission" date="2019-06" db="EMBL/GenBank/DDBJ databases">
        <title>New taxonomy in bacterial strain CC-CFT640, isolated from vineyard.</title>
        <authorList>
            <person name="Lin S.-Y."/>
            <person name="Tsai C.-F."/>
            <person name="Young C.-C."/>
        </authorList>
    </citation>
    <scope>NUCLEOTIDE SEQUENCE [LARGE SCALE GENOMIC DNA]</scope>
    <source>
        <strain evidence="1 2">CC-CFT640</strain>
    </source>
</reference>
<evidence type="ECO:0008006" key="3">
    <source>
        <dbReference type="Google" id="ProtNLM"/>
    </source>
</evidence>
<dbReference type="InterPro" id="IPR010093">
    <property type="entry name" value="SinI_DNA-bd"/>
</dbReference>
<evidence type="ECO:0000313" key="2">
    <source>
        <dbReference type="Proteomes" id="UP000321638"/>
    </source>
</evidence>
<accession>A0A5C8PGT9</accession>
<comment type="caution">
    <text evidence="1">The sequence shown here is derived from an EMBL/GenBank/DDBJ whole genome shotgun (WGS) entry which is preliminary data.</text>
</comment>
<keyword evidence="2" id="KW-1185">Reference proteome</keyword>
<dbReference type="NCBIfam" id="TIGR01764">
    <property type="entry name" value="excise"/>
    <property type="match status" value="1"/>
</dbReference>
<dbReference type="EMBL" id="VDUZ01000032">
    <property type="protein sequence ID" value="TXL72514.1"/>
    <property type="molecule type" value="Genomic_DNA"/>
</dbReference>
<name>A0A5C8PGT9_9HYPH</name>
<dbReference type="Proteomes" id="UP000321638">
    <property type="component" value="Unassembled WGS sequence"/>
</dbReference>
<organism evidence="1 2">
    <name type="scientific">Vineibacter terrae</name>
    <dbReference type="NCBI Taxonomy" id="2586908"/>
    <lineage>
        <taxon>Bacteria</taxon>
        <taxon>Pseudomonadati</taxon>
        <taxon>Pseudomonadota</taxon>
        <taxon>Alphaproteobacteria</taxon>
        <taxon>Hyphomicrobiales</taxon>
        <taxon>Vineibacter</taxon>
    </lineage>
</organism>
<protein>
    <recommendedName>
        <fullName evidence="3">Helix-turn-helix domain-containing protein</fullName>
    </recommendedName>
</protein>
<proteinExistence type="predicted"/>
<dbReference type="OrthoDB" id="4870800at2"/>
<evidence type="ECO:0000313" key="1">
    <source>
        <dbReference type="EMBL" id="TXL72514.1"/>
    </source>
</evidence>
<dbReference type="GO" id="GO:0003677">
    <property type="term" value="F:DNA binding"/>
    <property type="evidence" value="ECO:0007669"/>
    <property type="project" value="InterPro"/>
</dbReference>
<sequence>MATRRSMTGPIRIQRRLPITVAPTSAEMAAAAARAEVLEAQIRPSVSVRKAAAYVDCDISTIYRALASGALQGHRLGTRSRRVYLDSLQRWQEAGQDMAPAPAPERRRRSLADTASFRAVMARLKAAGV</sequence>